<dbReference type="GO" id="GO:0008725">
    <property type="term" value="F:DNA-3-methyladenine glycosylase activity"/>
    <property type="evidence" value="ECO:0007669"/>
    <property type="project" value="TreeGrafter"/>
</dbReference>
<evidence type="ECO:0000313" key="7">
    <source>
        <dbReference type="Proteomes" id="UP001212997"/>
    </source>
</evidence>
<dbReference type="GO" id="GO:0006285">
    <property type="term" value="P:base-excision repair, AP site formation"/>
    <property type="evidence" value="ECO:0007669"/>
    <property type="project" value="TreeGrafter"/>
</dbReference>
<dbReference type="PANTHER" id="PTHR43003">
    <property type="entry name" value="DNA-3-METHYLADENINE GLYCOSYLASE"/>
    <property type="match status" value="1"/>
</dbReference>
<keyword evidence="3" id="KW-0234">DNA repair</keyword>
<dbReference type="Gene3D" id="1.10.340.30">
    <property type="entry name" value="Hypothetical protein, domain 2"/>
    <property type="match status" value="1"/>
</dbReference>
<evidence type="ECO:0000313" key="6">
    <source>
        <dbReference type="EMBL" id="KAJ3484709.1"/>
    </source>
</evidence>
<dbReference type="AlphaFoldDB" id="A0AAD5V2Z0"/>
<sequence>MELLNPTARESTSQAALVAEVVATNDNSRHLVPAKLSFSFEDARDHLIRVDPRFEGIFNRLPCRPFEHLEQFDPFITLATSILGQQISWKAARSITHKFVKLFNADVPETPGEYKLTRISDYFPTAQQVAKMDHASLRTAGLSGRKAEYVLDLATRFTKGELTTEKLLKANDDELYDMLTAVRGIGKWTVDMFAIFSLRRPDILPIGDLGVQRGVARWFLSLHAPDYGLVISPEKLPKGSEEETTNTTTVAQASASAEEVEVDEDTLPVLGQVAAPSKKSNGKGKKSASSKDSQLDPLPTPFTPSVNKILNARSYSSGESYEPPPLPRGLTVSMLRGRLMARKKMKGVYLTAIEIEDLTEIWRPYRSLGVYYMWALAEEV</sequence>
<dbReference type="InterPro" id="IPR051912">
    <property type="entry name" value="Alkylbase_DNA_Glycosylase/TA"/>
</dbReference>
<comment type="caution">
    <text evidence="6">The sequence shown here is derived from an EMBL/GenBank/DDBJ whole genome shotgun (WGS) entry which is preliminary data.</text>
</comment>
<gene>
    <name evidence="6" type="ORF">NLI96_g5449</name>
</gene>
<proteinExistence type="inferred from homology"/>
<evidence type="ECO:0000259" key="5">
    <source>
        <dbReference type="SMART" id="SM00478"/>
    </source>
</evidence>
<dbReference type="SUPFAM" id="SSF48150">
    <property type="entry name" value="DNA-glycosylase"/>
    <property type="match status" value="1"/>
</dbReference>
<dbReference type="CDD" id="cd00056">
    <property type="entry name" value="ENDO3c"/>
    <property type="match status" value="1"/>
</dbReference>
<accession>A0AAD5V2Z0</accession>
<dbReference type="GO" id="GO:0032131">
    <property type="term" value="F:alkylated DNA binding"/>
    <property type="evidence" value="ECO:0007669"/>
    <property type="project" value="TreeGrafter"/>
</dbReference>
<keyword evidence="7" id="KW-1185">Reference proteome</keyword>
<feature type="compositionally biased region" description="Low complexity" evidence="4">
    <location>
        <begin position="245"/>
        <end position="257"/>
    </location>
</feature>
<dbReference type="EMBL" id="JANAWD010000179">
    <property type="protein sequence ID" value="KAJ3484709.1"/>
    <property type="molecule type" value="Genomic_DNA"/>
</dbReference>
<dbReference type="GO" id="GO:0043916">
    <property type="term" value="F:DNA-7-methylguanine glycosylase activity"/>
    <property type="evidence" value="ECO:0007669"/>
    <property type="project" value="TreeGrafter"/>
</dbReference>
<dbReference type="InterPro" id="IPR011257">
    <property type="entry name" value="DNA_glycosylase"/>
</dbReference>
<comment type="similarity">
    <text evidence="1">Belongs to the alkylbase DNA glycosidase AlkA family.</text>
</comment>
<feature type="domain" description="HhH-GPD" evidence="5">
    <location>
        <begin position="83"/>
        <end position="255"/>
    </location>
</feature>
<dbReference type="Pfam" id="PF00730">
    <property type="entry name" value="HhH-GPD"/>
    <property type="match status" value="1"/>
</dbReference>
<dbReference type="Proteomes" id="UP001212997">
    <property type="component" value="Unassembled WGS sequence"/>
</dbReference>
<feature type="region of interest" description="Disordered" evidence="4">
    <location>
        <begin position="234"/>
        <end position="305"/>
    </location>
</feature>
<dbReference type="FunFam" id="1.10.340.30:FF:000004">
    <property type="entry name" value="DNA-3-methyladenine glycosylase II"/>
    <property type="match status" value="1"/>
</dbReference>
<evidence type="ECO:0000256" key="3">
    <source>
        <dbReference type="ARBA" id="ARBA00023204"/>
    </source>
</evidence>
<organism evidence="6 7">
    <name type="scientific">Meripilus lineatus</name>
    <dbReference type="NCBI Taxonomy" id="2056292"/>
    <lineage>
        <taxon>Eukaryota</taxon>
        <taxon>Fungi</taxon>
        <taxon>Dikarya</taxon>
        <taxon>Basidiomycota</taxon>
        <taxon>Agaricomycotina</taxon>
        <taxon>Agaricomycetes</taxon>
        <taxon>Polyporales</taxon>
        <taxon>Meripilaceae</taxon>
        <taxon>Meripilus</taxon>
    </lineage>
</organism>
<name>A0AAD5V2Z0_9APHY</name>
<dbReference type="GO" id="GO:0005634">
    <property type="term" value="C:nucleus"/>
    <property type="evidence" value="ECO:0007669"/>
    <property type="project" value="TreeGrafter"/>
</dbReference>
<dbReference type="PANTHER" id="PTHR43003:SF5">
    <property type="entry name" value="DNA-3-METHYLADENINE GLYCOSYLASE"/>
    <property type="match status" value="1"/>
</dbReference>
<evidence type="ECO:0000256" key="2">
    <source>
        <dbReference type="ARBA" id="ARBA00022763"/>
    </source>
</evidence>
<dbReference type="GO" id="GO:0006307">
    <property type="term" value="P:DNA alkylation repair"/>
    <property type="evidence" value="ECO:0007669"/>
    <property type="project" value="TreeGrafter"/>
</dbReference>
<keyword evidence="2" id="KW-0227">DNA damage</keyword>
<protein>
    <recommendedName>
        <fullName evidence="5">HhH-GPD domain-containing protein</fullName>
    </recommendedName>
</protein>
<reference evidence="6" key="1">
    <citation type="submission" date="2022-07" db="EMBL/GenBank/DDBJ databases">
        <title>Genome Sequence of Physisporinus lineatus.</title>
        <authorList>
            <person name="Buettner E."/>
        </authorList>
    </citation>
    <scope>NUCLEOTIDE SEQUENCE</scope>
    <source>
        <strain evidence="6">VT162</strain>
    </source>
</reference>
<evidence type="ECO:0000256" key="4">
    <source>
        <dbReference type="SAM" id="MobiDB-lite"/>
    </source>
</evidence>
<dbReference type="SMART" id="SM00478">
    <property type="entry name" value="ENDO3c"/>
    <property type="match status" value="1"/>
</dbReference>
<dbReference type="GO" id="GO:0032993">
    <property type="term" value="C:protein-DNA complex"/>
    <property type="evidence" value="ECO:0007669"/>
    <property type="project" value="TreeGrafter"/>
</dbReference>
<evidence type="ECO:0000256" key="1">
    <source>
        <dbReference type="ARBA" id="ARBA00010817"/>
    </source>
</evidence>
<dbReference type="Gene3D" id="1.10.1670.40">
    <property type="match status" value="2"/>
</dbReference>
<dbReference type="InterPro" id="IPR003265">
    <property type="entry name" value="HhH-GPD_domain"/>
</dbReference>